<dbReference type="PANTHER" id="PTHR22911:SF137">
    <property type="entry name" value="SOLUTE CARRIER FAMILY 35 MEMBER G2-RELATED"/>
    <property type="match status" value="1"/>
</dbReference>
<feature type="domain" description="EamA" evidence="2">
    <location>
        <begin position="154"/>
        <end position="285"/>
    </location>
</feature>
<dbReference type="SUPFAM" id="SSF103481">
    <property type="entry name" value="Multidrug resistance efflux transporter EmrE"/>
    <property type="match status" value="2"/>
</dbReference>
<keyword evidence="1" id="KW-1133">Transmembrane helix</keyword>
<dbReference type="AlphaFoldDB" id="A0A4Z0LC49"/>
<proteinExistence type="predicted"/>
<dbReference type="Pfam" id="PF00892">
    <property type="entry name" value="EamA"/>
    <property type="match status" value="2"/>
</dbReference>
<feature type="domain" description="EamA" evidence="2">
    <location>
        <begin position="6"/>
        <end position="149"/>
    </location>
</feature>
<organism evidence="3 4">
    <name type="scientific">Flavobacterium humi</name>
    <dbReference type="NCBI Taxonomy" id="2562683"/>
    <lineage>
        <taxon>Bacteria</taxon>
        <taxon>Pseudomonadati</taxon>
        <taxon>Bacteroidota</taxon>
        <taxon>Flavobacteriia</taxon>
        <taxon>Flavobacteriales</taxon>
        <taxon>Flavobacteriaceae</taxon>
        <taxon>Flavobacterium</taxon>
    </lineage>
</organism>
<gene>
    <name evidence="3" type="ORF">E4635_00430</name>
</gene>
<dbReference type="InterPro" id="IPR000620">
    <property type="entry name" value="EamA_dom"/>
</dbReference>
<keyword evidence="1" id="KW-0812">Transmembrane</keyword>
<feature type="transmembrane region" description="Helical" evidence="1">
    <location>
        <begin position="7"/>
        <end position="24"/>
    </location>
</feature>
<feature type="transmembrane region" description="Helical" evidence="1">
    <location>
        <begin position="179"/>
        <end position="200"/>
    </location>
</feature>
<dbReference type="InterPro" id="IPR037185">
    <property type="entry name" value="EmrE-like"/>
</dbReference>
<accession>A0A4Z0LC49</accession>
<dbReference type="GO" id="GO:0016020">
    <property type="term" value="C:membrane"/>
    <property type="evidence" value="ECO:0007669"/>
    <property type="project" value="InterPro"/>
</dbReference>
<dbReference type="EMBL" id="SRLH01000001">
    <property type="protein sequence ID" value="TGD59435.1"/>
    <property type="molecule type" value="Genomic_DNA"/>
</dbReference>
<feature type="transmembrane region" description="Helical" evidence="1">
    <location>
        <begin position="133"/>
        <end position="150"/>
    </location>
</feature>
<comment type="caution">
    <text evidence="3">The sequence shown here is derived from an EMBL/GenBank/DDBJ whole genome shotgun (WGS) entry which is preliminary data.</text>
</comment>
<dbReference type="RefSeq" id="WP_135524642.1">
    <property type="nucleotide sequence ID" value="NZ_SRLH01000001.1"/>
</dbReference>
<dbReference type="OrthoDB" id="369870at2"/>
<evidence type="ECO:0000256" key="1">
    <source>
        <dbReference type="SAM" id="Phobius"/>
    </source>
</evidence>
<keyword evidence="4" id="KW-1185">Reference proteome</keyword>
<dbReference type="Gene3D" id="1.10.3730.20">
    <property type="match status" value="1"/>
</dbReference>
<dbReference type="PANTHER" id="PTHR22911">
    <property type="entry name" value="ACYL-MALONYL CONDENSING ENZYME-RELATED"/>
    <property type="match status" value="1"/>
</dbReference>
<evidence type="ECO:0000313" key="4">
    <source>
        <dbReference type="Proteomes" id="UP000297407"/>
    </source>
</evidence>
<name>A0A4Z0LC49_9FLAO</name>
<feature type="transmembrane region" description="Helical" evidence="1">
    <location>
        <begin position="270"/>
        <end position="287"/>
    </location>
</feature>
<sequence>MQINKYYISAFSSFFIWGFFSLALKPLHEYPSLDILFYRVFYGTVLLLAINLFFRKEKLKSDLRVFNDLEKKVKFKTFFLTVLGGFLLIFNWFLFIYAVNHVSLKSASFAYLICPILTTILAFFILKEKLSQWQWFSVVLCLISCGILSYGDLTGLFYSLVIAFTFALYLVSQRKNNQFDRFVVLTVQLVIASLVILPFFPFYRGETPAEPLFYILLIVIVVLFTIIPLFLNLYALKGMNSSAVGILMYTNPLINFLLAIFYFHEEINQAQIISYSLILISVIVFNEKHFFKSKKIK</sequence>
<feature type="transmembrane region" description="Helical" evidence="1">
    <location>
        <begin position="36"/>
        <end position="54"/>
    </location>
</feature>
<feature type="transmembrane region" description="Helical" evidence="1">
    <location>
        <begin position="246"/>
        <end position="264"/>
    </location>
</feature>
<evidence type="ECO:0000259" key="2">
    <source>
        <dbReference type="Pfam" id="PF00892"/>
    </source>
</evidence>
<feature type="transmembrane region" description="Helical" evidence="1">
    <location>
        <begin position="156"/>
        <end position="172"/>
    </location>
</feature>
<feature type="transmembrane region" description="Helical" evidence="1">
    <location>
        <begin position="75"/>
        <end position="97"/>
    </location>
</feature>
<protein>
    <submittedName>
        <fullName evidence="3">EamA family transporter</fullName>
    </submittedName>
</protein>
<evidence type="ECO:0000313" key="3">
    <source>
        <dbReference type="EMBL" id="TGD59435.1"/>
    </source>
</evidence>
<feature type="transmembrane region" description="Helical" evidence="1">
    <location>
        <begin position="212"/>
        <end position="234"/>
    </location>
</feature>
<feature type="transmembrane region" description="Helical" evidence="1">
    <location>
        <begin position="109"/>
        <end position="126"/>
    </location>
</feature>
<dbReference type="Proteomes" id="UP000297407">
    <property type="component" value="Unassembled WGS sequence"/>
</dbReference>
<keyword evidence="1" id="KW-0472">Membrane</keyword>
<reference evidence="3 4" key="1">
    <citation type="submission" date="2019-04" db="EMBL/GenBank/DDBJ databases">
        <title>Flavobacterium sp. strain DS2-A Genome sequencing and assembly.</title>
        <authorList>
            <person name="Kim I."/>
        </authorList>
    </citation>
    <scope>NUCLEOTIDE SEQUENCE [LARGE SCALE GENOMIC DNA]</scope>
    <source>
        <strain evidence="3 4">DS2-A</strain>
    </source>
</reference>